<evidence type="ECO:0000313" key="3">
    <source>
        <dbReference type="WormBase" id="T27C10.8"/>
    </source>
</evidence>
<organism evidence="1 2">
    <name type="scientific">Caenorhabditis elegans</name>
    <dbReference type="NCBI Taxonomy" id="6239"/>
    <lineage>
        <taxon>Eukaryota</taxon>
        <taxon>Metazoa</taxon>
        <taxon>Ecdysozoa</taxon>
        <taxon>Nematoda</taxon>
        <taxon>Chromadorea</taxon>
        <taxon>Rhabditida</taxon>
        <taxon>Rhabditina</taxon>
        <taxon>Rhabditomorpha</taxon>
        <taxon>Rhabditoidea</taxon>
        <taxon>Rhabditidae</taxon>
        <taxon>Peloderinae</taxon>
        <taxon>Caenorhabditis</taxon>
    </lineage>
</organism>
<dbReference type="InParanoid" id="E4MVD4"/>
<dbReference type="WormBase" id="T27C10.8">
    <property type="protein sequence ID" value="CE42175"/>
    <property type="gene ID" value="WBGene00077519"/>
</dbReference>
<gene>
    <name evidence="1" type="ORF">CELE_T27C10.8</name>
    <name evidence="1 3" type="ORF">T27C10.8</name>
</gene>
<dbReference type="FunCoup" id="E4MVD4">
    <property type="interactions" value="60"/>
</dbReference>
<evidence type="ECO:0000313" key="2">
    <source>
        <dbReference type="Proteomes" id="UP000001940"/>
    </source>
</evidence>
<protein>
    <submittedName>
        <fullName evidence="1">Late endosomal/lysosomal adaptor and MAPK and MTOR activator 1</fullName>
    </submittedName>
</protein>
<dbReference type="OMA" id="MNETEDA"/>
<dbReference type="GeneID" id="6418603"/>
<keyword evidence="2" id="KW-1185">Reference proteome</keyword>
<name>E4MVD4_CAEEL</name>
<dbReference type="eggNOG" id="KOG0504">
    <property type="taxonomic scope" value="Eukaryota"/>
</dbReference>
<accession>E4MVD4</accession>
<dbReference type="AGR" id="WB:WBGene00077519"/>
<dbReference type="RefSeq" id="NP_001122523.1">
    <property type="nucleotide sequence ID" value="NM_001129051.2"/>
</dbReference>
<dbReference type="CTD" id="6418603"/>
<reference evidence="1 2" key="1">
    <citation type="journal article" date="1998" name="Science">
        <title>Genome sequence of the nematode C. elegans: a platform for investigating biology.</title>
        <authorList>
            <consortium name="The C. elegans sequencing consortium"/>
            <person name="Sulson J.E."/>
            <person name="Waterston R."/>
        </authorList>
    </citation>
    <scope>NUCLEOTIDE SEQUENCE [LARGE SCALE GENOMIC DNA]</scope>
    <source>
        <strain evidence="1 2">Bristol N2</strain>
    </source>
</reference>
<evidence type="ECO:0000313" key="1">
    <source>
        <dbReference type="EMBL" id="CCD71548.1"/>
    </source>
</evidence>
<dbReference type="HOGENOM" id="CLU_1983536_0_0_1"/>
<dbReference type="Bgee" id="WBGene00077519">
    <property type="expression patterns" value="Expressed in adult organism and 2 other cell types or tissues"/>
</dbReference>
<proteinExistence type="predicted"/>
<dbReference type="OrthoDB" id="5798113at2759"/>
<sequence length="128" mass="14548">MEEPMDHSGIMNDMMSSPDSMAVPKAYDYSTIVADRLNKPFDYKNAHCQPAIQLNKKSYEEILAQLEEISDESDDDDDELIELHASVGERSMKLMTNVPIVRAFNMAENSLERTEATKEETTNVVKMQ</sequence>
<dbReference type="PaxDb" id="6239-T27C10.8"/>
<dbReference type="Proteomes" id="UP000001940">
    <property type="component" value="Chromosome I"/>
</dbReference>
<dbReference type="KEGG" id="cel:CELE_T27C10.8"/>
<dbReference type="EMBL" id="BX284601">
    <property type="protein sequence ID" value="CCD71548.1"/>
    <property type="molecule type" value="Genomic_DNA"/>
</dbReference>
<dbReference type="STRING" id="6239.T27C10.8.1"/>
<dbReference type="AlphaFoldDB" id="E4MVD4"/>